<feature type="signal peptide" evidence="1">
    <location>
        <begin position="1"/>
        <end position="21"/>
    </location>
</feature>
<evidence type="ECO:0000313" key="2">
    <source>
        <dbReference type="EMBL" id="MCW3486761.1"/>
    </source>
</evidence>
<gene>
    <name evidence="2" type="ORF">OL497_22875</name>
</gene>
<feature type="chain" id="PRO_5047451360" evidence="1">
    <location>
        <begin position="22"/>
        <end position="530"/>
    </location>
</feature>
<keyword evidence="3" id="KW-1185">Reference proteome</keyword>
<dbReference type="EMBL" id="JAPDNS010000002">
    <property type="protein sequence ID" value="MCW3486761.1"/>
    <property type="molecule type" value="Genomic_DNA"/>
</dbReference>
<accession>A0ABT3IS05</accession>
<protein>
    <submittedName>
        <fullName evidence="2">T9SS type A sorting domain-containing protein</fullName>
    </submittedName>
</protein>
<reference evidence="2 3" key="1">
    <citation type="submission" date="2022-10" db="EMBL/GenBank/DDBJ databases">
        <title>Chitinophaga nivalis PC15 sp. nov., isolated from Pyeongchang county, South Korea.</title>
        <authorList>
            <person name="Trinh H.N."/>
        </authorList>
    </citation>
    <scope>NUCLEOTIDE SEQUENCE [LARGE SCALE GENOMIC DNA]</scope>
    <source>
        <strain evidence="2 3">PC14</strain>
    </source>
</reference>
<dbReference type="InterPro" id="IPR026444">
    <property type="entry name" value="Secre_tail"/>
</dbReference>
<evidence type="ECO:0000256" key="1">
    <source>
        <dbReference type="SAM" id="SignalP"/>
    </source>
</evidence>
<sequence length="530" mass="57796">MRRVTAILIILLTGWISAAYAQQGVCIPAGGNVWVPGNAKVGVFSDMINNGNLGSGVNGTLYFLGKKWTNGNGATLPDESADGISGKGGLFIFDAANPLYGNTGRQVVYGGYSLSGKQGAGFPNLELNNAAGLLLDDLSDLKIRNNLHFTSGHIFLNGWNLQVGEKTPGSITGYTDKRFIVTGTEVAGGALYRPGINAAADRVVFPVGTAVNSYSPAAIGLTGGTGTFSVRAYDNVYTYATSGPAYLDSFVNKTWHIRREDGNGGETAVVLQHPDETELPAYAAARDSSYITRFAAGGWDKVDFIPATPLAGNLSTGTASVPATMHIRRFTGFGSDEYFSKTTLMANSRPAMFLAFEAYRIAPSLVQLDWTTSREINNAIFEVERRYEREGSFSKIMTLPTKALNGNSSVPLSYTYQDLNEYDDWTYYRIKAVGRNGKVVYSEIRAVPPFVQIDVFPNPNDGHFKVRVRGVRGNLLMQLRDTWSQVMRQYEIKQDLEVAINDLPAGTYFLVLYHKETLKVAYTCKVVVIK</sequence>
<name>A0ABT3IS05_9BACT</name>
<dbReference type="Proteomes" id="UP001207742">
    <property type="component" value="Unassembled WGS sequence"/>
</dbReference>
<proteinExistence type="predicted"/>
<dbReference type="NCBIfam" id="TIGR04183">
    <property type="entry name" value="Por_Secre_tail"/>
    <property type="match status" value="1"/>
</dbReference>
<dbReference type="RefSeq" id="WP_264733576.1">
    <property type="nucleotide sequence ID" value="NZ_JAPDNR010000001.1"/>
</dbReference>
<comment type="caution">
    <text evidence="2">The sequence shown here is derived from an EMBL/GenBank/DDBJ whole genome shotgun (WGS) entry which is preliminary data.</text>
</comment>
<organism evidence="2 3">
    <name type="scientific">Chitinophaga nivalis</name>
    <dbReference type="NCBI Taxonomy" id="2991709"/>
    <lineage>
        <taxon>Bacteria</taxon>
        <taxon>Pseudomonadati</taxon>
        <taxon>Bacteroidota</taxon>
        <taxon>Chitinophagia</taxon>
        <taxon>Chitinophagales</taxon>
        <taxon>Chitinophagaceae</taxon>
        <taxon>Chitinophaga</taxon>
    </lineage>
</organism>
<evidence type="ECO:0000313" key="3">
    <source>
        <dbReference type="Proteomes" id="UP001207742"/>
    </source>
</evidence>
<keyword evidence="1" id="KW-0732">Signal</keyword>